<feature type="domain" description="EngB-type G" evidence="6">
    <location>
        <begin position="251"/>
        <end position="529"/>
    </location>
</feature>
<dbReference type="Proteomes" id="UP001295423">
    <property type="component" value="Unassembled WGS sequence"/>
</dbReference>
<keyword evidence="3" id="KW-0460">Magnesium</keyword>
<keyword evidence="4" id="KW-0342">GTP-binding</keyword>
<dbReference type="EMBL" id="CAKOGP040001112">
    <property type="protein sequence ID" value="CAJ1942228.1"/>
    <property type="molecule type" value="Genomic_DNA"/>
</dbReference>
<dbReference type="CDD" id="cd01876">
    <property type="entry name" value="YihA_EngB"/>
    <property type="match status" value="1"/>
</dbReference>
<comment type="caution">
    <text evidence="7">The sequence shown here is derived from an EMBL/GenBank/DDBJ whole genome shotgun (WGS) entry which is preliminary data.</text>
</comment>
<evidence type="ECO:0000256" key="3">
    <source>
        <dbReference type="ARBA" id="ARBA00022842"/>
    </source>
</evidence>
<evidence type="ECO:0000313" key="7">
    <source>
        <dbReference type="EMBL" id="CAJ1942228.1"/>
    </source>
</evidence>
<evidence type="ECO:0000256" key="1">
    <source>
        <dbReference type="ARBA" id="ARBA00022723"/>
    </source>
</evidence>
<feature type="compositionally biased region" description="Polar residues" evidence="5">
    <location>
        <begin position="320"/>
        <end position="330"/>
    </location>
</feature>
<feature type="compositionally biased region" description="Low complexity" evidence="5">
    <location>
        <begin position="337"/>
        <end position="347"/>
    </location>
</feature>
<sequence length="539" mass="59983">MVNQSSFKILQQYSRSPTTLLRSTSSYSPCMTSYRFQRALSNDILSTTKPYGHYSSVLSFSSSTESDHLFSSNRSNFKEIPVNPSILSYIENIGIGIPKRIPVKRRLNRLRKKNSANRNYSRRNSKSEFLTREEEAESLSPSIRRLPSRIPPPPFAMPPQSKPRRNDAMIETESKSHRKKPIDGKKNTRGNDKNKKRNHSNNKSAKQTSNEQQPLQQPQQQPQQRSIRRYPVKCIASVGTAEESFPTGSLKVPEVAIAGRSNVGKSTLLNALLYGNHPKASQEQDGNGDESIPSHRNQRRGKGPKPTARTAKLPKGLKAATSSKPGQTRTIDFYRLTAKTSTTSTITPKNDEAAGDNTSEDESSSVEETLHTTTKISLQLVDLPGYGFAYATDDKMEAWKSLMQDYILNRGKPLKRILLLIDARHGMKIADVEFMESLQEALKKQAASSKNHPSAKKKRELPPIQIVLTKCDLVSQADLARRVTQVRQQLSDSLIRQPSALPVMLVSAQMEGQRGVLELQKELASLVPGIIGAKDAVVA</sequence>
<accession>A0AAD2CPQ9</accession>
<dbReference type="PROSITE" id="PS51706">
    <property type="entry name" value="G_ENGB"/>
    <property type="match status" value="1"/>
</dbReference>
<dbReference type="PANTHER" id="PTHR11649:SF13">
    <property type="entry name" value="ENGB-TYPE G DOMAIN-CONTAINING PROTEIN"/>
    <property type="match status" value="1"/>
</dbReference>
<feature type="region of interest" description="Disordered" evidence="5">
    <location>
        <begin position="109"/>
        <end position="229"/>
    </location>
</feature>
<feature type="compositionally biased region" description="Basic residues" evidence="5">
    <location>
        <begin position="109"/>
        <end position="124"/>
    </location>
</feature>
<feature type="compositionally biased region" description="Pro residues" evidence="5">
    <location>
        <begin position="149"/>
        <end position="161"/>
    </location>
</feature>
<dbReference type="PANTHER" id="PTHR11649">
    <property type="entry name" value="MSS1/TRME-RELATED GTP-BINDING PROTEIN"/>
    <property type="match status" value="1"/>
</dbReference>
<dbReference type="AlphaFoldDB" id="A0AAD2CPQ9"/>
<feature type="compositionally biased region" description="Basic and acidic residues" evidence="5">
    <location>
        <begin position="164"/>
        <end position="193"/>
    </location>
</feature>
<feature type="compositionally biased region" description="Low complexity" evidence="5">
    <location>
        <begin position="201"/>
        <end position="224"/>
    </location>
</feature>
<reference evidence="7" key="1">
    <citation type="submission" date="2023-08" db="EMBL/GenBank/DDBJ databases">
        <authorList>
            <person name="Audoor S."/>
            <person name="Bilcke G."/>
        </authorList>
    </citation>
    <scope>NUCLEOTIDE SEQUENCE</scope>
</reference>
<dbReference type="Pfam" id="PF01926">
    <property type="entry name" value="MMR_HSR1"/>
    <property type="match status" value="1"/>
</dbReference>
<dbReference type="InterPro" id="IPR027417">
    <property type="entry name" value="P-loop_NTPase"/>
</dbReference>
<gene>
    <name evidence="7" type="ORF">CYCCA115_LOCUS7842</name>
</gene>
<evidence type="ECO:0000256" key="2">
    <source>
        <dbReference type="ARBA" id="ARBA00022741"/>
    </source>
</evidence>
<feature type="region of interest" description="Disordered" evidence="5">
    <location>
        <begin position="278"/>
        <end position="368"/>
    </location>
</feature>
<proteinExistence type="predicted"/>
<dbReference type="InterPro" id="IPR030393">
    <property type="entry name" value="G_ENGB_dom"/>
</dbReference>
<name>A0AAD2CPQ9_9STRA</name>
<dbReference type="SUPFAM" id="SSF52540">
    <property type="entry name" value="P-loop containing nucleoside triphosphate hydrolases"/>
    <property type="match status" value="1"/>
</dbReference>
<keyword evidence="1" id="KW-0479">Metal-binding</keyword>
<dbReference type="GO" id="GO:0005525">
    <property type="term" value="F:GTP binding"/>
    <property type="evidence" value="ECO:0007669"/>
    <property type="project" value="UniProtKB-KW"/>
</dbReference>
<dbReference type="GO" id="GO:0046872">
    <property type="term" value="F:metal ion binding"/>
    <property type="evidence" value="ECO:0007669"/>
    <property type="project" value="UniProtKB-KW"/>
</dbReference>
<organism evidence="7 8">
    <name type="scientific">Cylindrotheca closterium</name>
    <dbReference type="NCBI Taxonomy" id="2856"/>
    <lineage>
        <taxon>Eukaryota</taxon>
        <taxon>Sar</taxon>
        <taxon>Stramenopiles</taxon>
        <taxon>Ochrophyta</taxon>
        <taxon>Bacillariophyta</taxon>
        <taxon>Bacillariophyceae</taxon>
        <taxon>Bacillariophycidae</taxon>
        <taxon>Bacillariales</taxon>
        <taxon>Bacillariaceae</taxon>
        <taxon>Cylindrotheca</taxon>
    </lineage>
</organism>
<dbReference type="InterPro" id="IPR006073">
    <property type="entry name" value="GTP-bd"/>
</dbReference>
<evidence type="ECO:0000256" key="4">
    <source>
        <dbReference type="ARBA" id="ARBA00023134"/>
    </source>
</evidence>
<evidence type="ECO:0000259" key="6">
    <source>
        <dbReference type="PROSITE" id="PS51706"/>
    </source>
</evidence>
<dbReference type="Gene3D" id="3.40.50.300">
    <property type="entry name" value="P-loop containing nucleotide triphosphate hydrolases"/>
    <property type="match status" value="1"/>
</dbReference>
<evidence type="ECO:0000256" key="5">
    <source>
        <dbReference type="SAM" id="MobiDB-lite"/>
    </source>
</evidence>
<protein>
    <recommendedName>
        <fullName evidence="6">EngB-type G domain-containing protein</fullName>
    </recommendedName>
</protein>
<keyword evidence="2" id="KW-0547">Nucleotide-binding</keyword>
<keyword evidence="8" id="KW-1185">Reference proteome</keyword>
<evidence type="ECO:0000313" key="8">
    <source>
        <dbReference type="Proteomes" id="UP001295423"/>
    </source>
</evidence>